<proteinExistence type="predicted"/>
<evidence type="ECO:0000256" key="1">
    <source>
        <dbReference type="SAM" id="Phobius"/>
    </source>
</evidence>
<comment type="caution">
    <text evidence="2">The sequence shown here is derived from an EMBL/GenBank/DDBJ whole genome shotgun (WGS) entry which is preliminary data.</text>
</comment>
<organism evidence="2">
    <name type="scientific">marine sediment metagenome</name>
    <dbReference type="NCBI Taxonomy" id="412755"/>
    <lineage>
        <taxon>unclassified sequences</taxon>
        <taxon>metagenomes</taxon>
        <taxon>ecological metagenomes</taxon>
    </lineage>
</organism>
<evidence type="ECO:0000313" key="2">
    <source>
        <dbReference type="EMBL" id="KKL28784.1"/>
    </source>
</evidence>
<accession>A0A0F9C3N1</accession>
<feature type="non-terminal residue" evidence="2">
    <location>
        <position position="130"/>
    </location>
</feature>
<keyword evidence="1" id="KW-0812">Transmembrane</keyword>
<dbReference type="EMBL" id="LAZR01034973">
    <property type="protein sequence ID" value="KKL28784.1"/>
    <property type="molecule type" value="Genomic_DNA"/>
</dbReference>
<name>A0A0F9C3N1_9ZZZZ</name>
<protein>
    <submittedName>
        <fullName evidence="2">Uncharacterized protein</fullName>
    </submittedName>
</protein>
<feature type="transmembrane region" description="Helical" evidence="1">
    <location>
        <begin position="38"/>
        <end position="60"/>
    </location>
</feature>
<keyword evidence="1" id="KW-1133">Transmembrane helix</keyword>
<sequence>MCERRYALGSTLRSTPREAGRANRVGSAMLTAMTYSDVVGTITLVAIVPGLAFAIWQIMLTKRQASDAKRQASDALSEAQATKKAIGTAESMAARTALQEILHKLPLVEKKLGELIADGAQKDRVAVQLR</sequence>
<gene>
    <name evidence="2" type="ORF">LCGC14_2371690</name>
</gene>
<reference evidence="2" key="1">
    <citation type="journal article" date="2015" name="Nature">
        <title>Complex archaea that bridge the gap between prokaryotes and eukaryotes.</title>
        <authorList>
            <person name="Spang A."/>
            <person name="Saw J.H."/>
            <person name="Jorgensen S.L."/>
            <person name="Zaremba-Niedzwiedzka K."/>
            <person name="Martijn J."/>
            <person name="Lind A.E."/>
            <person name="van Eijk R."/>
            <person name="Schleper C."/>
            <person name="Guy L."/>
            <person name="Ettema T.J."/>
        </authorList>
    </citation>
    <scope>NUCLEOTIDE SEQUENCE</scope>
</reference>
<dbReference type="AlphaFoldDB" id="A0A0F9C3N1"/>
<keyword evidence="1" id="KW-0472">Membrane</keyword>